<feature type="region of interest" description="Disordered" evidence="1">
    <location>
        <begin position="1"/>
        <end position="35"/>
    </location>
</feature>
<evidence type="ECO:0000313" key="2">
    <source>
        <dbReference type="EMBL" id="MBB6133469.1"/>
    </source>
</evidence>
<protein>
    <submittedName>
        <fullName evidence="2">Uncharacterized protein</fullName>
    </submittedName>
</protein>
<evidence type="ECO:0000313" key="3">
    <source>
        <dbReference type="Proteomes" id="UP000540787"/>
    </source>
</evidence>
<keyword evidence="3" id="KW-1185">Reference proteome</keyword>
<sequence length="63" mass="6808">MMGDGSRALSQRDVDLGSAAKHISPVNSSTPVRRGPPGCNYYRYLPECANAQNFHSTIARITA</sequence>
<proteinExistence type="predicted"/>
<name>A0A7X0CDV1_9BURK</name>
<gene>
    <name evidence="2" type="ORF">HD842_001580</name>
</gene>
<evidence type="ECO:0000256" key="1">
    <source>
        <dbReference type="SAM" id="MobiDB-lite"/>
    </source>
</evidence>
<dbReference type="Proteomes" id="UP000540787">
    <property type="component" value="Unassembled WGS sequence"/>
</dbReference>
<dbReference type="EMBL" id="JACHBX010000001">
    <property type="protein sequence ID" value="MBB6133469.1"/>
    <property type="molecule type" value="Genomic_DNA"/>
</dbReference>
<reference evidence="2 3" key="1">
    <citation type="submission" date="2020-08" db="EMBL/GenBank/DDBJ databases">
        <title>The Agave Microbiome: Exploring the role of microbial communities in plant adaptations to desert environments.</title>
        <authorList>
            <person name="Partida-Martinez L.P."/>
        </authorList>
    </citation>
    <scope>NUCLEOTIDE SEQUENCE [LARGE SCALE GENOMIC DNA]</scope>
    <source>
        <strain evidence="2 3">AT3.2</strain>
    </source>
</reference>
<comment type="caution">
    <text evidence="2">The sequence shown here is derived from an EMBL/GenBank/DDBJ whole genome shotgun (WGS) entry which is preliminary data.</text>
</comment>
<organism evidence="2 3">
    <name type="scientific">Massilia aurea</name>
    <dbReference type="NCBI Taxonomy" id="373040"/>
    <lineage>
        <taxon>Bacteria</taxon>
        <taxon>Pseudomonadati</taxon>
        <taxon>Pseudomonadota</taxon>
        <taxon>Betaproteobacteria</taxon>
        <taxon>Burkholderiales</taxon>
        <taxon>Oxalobacteraceae</taxon>
        <taxon>Telluria group</taxon>
        <taxon>Massilia</taxon>
    </lineage>
</organism>
<dbReference type="AlphaFoldDB" id="A0A7X0CDV1"/>
<accession>A0A7X0CDV1</accession>